<evidence type="ECO:0000256" key="1">
    <source>
        <dbReference type="SAM" id="SignalP"/>
    </source>
</evidence>
<proteinExistence type="predicted"/>
<comment type="caution">
    <text evidence="2">The sequence shown here is derived from an EMBL/GenBank/DDBJ whole genome shotgun (WGS) entry which is preliminary data.</text>
</comment>
<sequence>MKKLLLWLLLAGSIPAAAQTILIKDEATQRPIVGAVIFDDAKQKQIVSNERGEATLDELIAAEFINIQMLG</sequence>
<accession>A0A401U8W8</accession>
<dbReference type="Proteomes" id="UP000288227">
    <property type="component" value="Unassembled WGS sequence"/>
</dbReference>
<evidence type="ECO:0000313" key="2">
    <source>
        <dbReference type="EMBL" id="GCC51343.1"/>
    </source>
</evidence>
<gene>
    <name evidence="2" type="ORF">SanaruYs_15680</name>
</gene>
<keyword evidence="1" id="KW-0732">Signal</keyword>
<organism evidence="2 3">
    <name type="scientific">Chryseotalea sanaruensis</name>
    <dbReference type="NCBI Taxonomy" id="2482724"/>
    <lineage>
        <taxon>Bacteria</taxon>
        <taxon>Pseudomonadati</taxon>
        <taxon>Bacteroidota</taxon>
        <taxon>Cytophagia</taxon>
        <taxon>Cytophagales</taxon>
        <taxon>Chryseotaleaceae</taxon>
        <taxon>Chryseotalea</taxon>
    </lineage>
</organism>
<protein>
    <submittedName>
        <fullName evidence="2">Uncharacterized protein</fullName>
    </submittedName>
</protein>
<dbReference type="AlphaFoldDB" id="A0A401U8W8"/>
<dbReference type="RefSeq" id="WP_246011873.1">
    <property type="nucleotide sequence ID" value="NZ_BHXQ01000003.1"/>
</dbReference>
<reference evidence="2 3" key="1">
    <citation type="submission" date="2018-11" db="EMBL/GenBank/DDBJ databases">
        <title>Chryseotalea sanarue gen. nov., sp., nov., a member of the family Cytophagaceae, isolated from a brackish lake in Hamamatsu Japan.</title>
        <authorList>
            <person name="Maejima Y."/>
            <person name="Iino T."/>
            <person name="Muraguchi Y."/>
            <person name="Fukuda K."/>
            <person name="Ohkuma M."/>
            <person name="Moriuchi R."/>
            <person name="Dohra H."/>
            <person name="Kimbara K."/>
            <person name="Shintani M."/>
        </authorList>
    </citation>
    <scope>NUCLEOTIDE SEQUENCE [LARGE SCALE GENOMIC DNA]</scope>
    <source>
        <strain evidence="2 3">Ys</strain>
    </source>
</reference>
<name>A0A401U8W8_9BACT</name>
<evidence type="ECO:0000313" key="3">
    <source>
        <dbReference type="Proteomes" id="UP000288227"/>
    </source>
</evidence>
<dbReference type="EMBL" id="BHXQ01000003">
    <property type="protein sequence ID" value="GCC51343.1"/>
    <property type="molecule type" value="Genomic_DNA"/>
</dbReference>
<keyword evidence="3" id="KW-1185">Reference proteome</keyword>
<feature type="chain" id="PRO_5018993857" evidence="1">
    <location>
        <begin position="19"/>
        <end position="71"/>
    </location>
</feature>
<feature type="signal peptide" evidence="1">
    <location>
        <begin position="1"/>
        <end position="18"/>
    </location>
</feature>